<name>A0A222ZH98_9CAUD</name>
<reference evidence="1 2" key="1">
    <citation type="submission" date="2017-05" db="EMBL/GenBank/DDBJ databases">
        <authorList>
            <person name="Otto L."/>
            <person name="Bidlack C."/>
            <person name="Kremp M."/>
            <person name="Pizzorno M."/>
            <person name="Stowe E."/>
            <person name="Krukonis G."/>
            <person name="Stoner T.H."/>
            <person name="Garlena R.A."/>
            <person name="Russell D.A."/>
            <person name="Pope W.H."/>
            <person name="Jacobs-Sera D."/>
            <person name="Hatfull G.F."/>
        </authorList>
    </citation>
    <scope>NUCLEOTIDE SEQUENCE [LARGE SCALE GENOMIC DNA]</scope>
</reference>
<dbReference type="RefSeq" id="YP_010749816.1">
    <property type="nucleotide sequence ID" value="NC_073326.1"/>
</dbReference>
<proteinExistence type="predicted"/>
<evidence type="ECO:0000313" key="1">
    <source>
        <dbReference type="EMBL" id="ASR84086.1"/>
    </source>
</evidence>
<dbReference type="EMBL" id="MF140432">
    <property type="protein sequence ID" value="ASR84086.1"/>
    <property type="molecule type" value="Genomic_DNA"/>
</dbReference>
<accession>A0A222ZH98</accession>
<evidence type="ECO:0000313" key="2">
    <source>
        <dbReference type="Proteomes" id="UP000222773"/>
    </source>
</evidence>
<dbReference type="GeneID" id="79993148"/>
<gene>
    <name evidence="1" type="primary">74</name>
    <name evidence="1" type="ORF">SEA_TEACUP_74</name>
</gene>
<dbReference type="Proteomes" id="UP000222773">
    <property type="component" value="Segment"/>
</dbReference>
<keyword evidence="2" id="KW-1185">Reference proteome</keyword>
<organism evidence="1 2">
    <name type="scientific">Arthrobacter phage Teacup</name>
    <dbReference type="NCBI Taxonomy" id="2015871"/>
    <lineage>
        <taxon>Viruses</taxon>
        <taxon>Duplodnaviria</taxon>
        <taxon>Heunggongvirae</taxon>
        <taxon>Uroviricota</taxon>
        <taxon>Caudoviricetes</taxon>
        <taxon>Gordonvirus</taxon>
        <taxon>Gordonvirus teacup</taxon>
    </lineage>
</organism>
<sequence>MVNEKREELISALLNEGLDDRLTPEHQRAFAESLVDGVIIKLGWSPAYPDPTPEQHEKQKIELEIESVKGLREDLCVVQSALNMYPSGDQKSRVRRIGEIINQLDVMRPLGSNGKHGNLHTDKCGCDFPDPTPEQEIEFLDRLVGGLPARHVAFRPEQWPDDVKLYDVASLYPTEYALRVPEEPTEFFSDWYQIPNYSTYEMNSGGQVRNRSSQVILDYESLPGKWIRLRSDEGEYKIVSVDELLNEVFGG</sequence>
<dbReference type="KEGG" id="vg:79993148"/>
<protein>
    <submittedName>
        <fullName evidence="1">Uncharacterized protein</fullName>
    </submittedName>
</protein>